<comment type="caution">
    <text evidence="4">The sequence shown here is derived from an EMBL/GenBank/DDBJ whole genome shotgun (WGS) entry which is preliminary data.</text>
</comment>
<evidence type="ECO:0000256" key="3">
    <source>
        <dbReference type="SAM" id="SignalP"/>
    </source>
</evidence>
<dbReference type="InterPro" id="IPR002209">
    <property type="entry name" value="Fibroblast_GF_fam"/>
</dbReference>
<evidence type="ECO:0000313" key="5">
    <source>
        <dbReference type="Proteomes" id="UP001642483"/>
    </source>
</evidence>
<keyword evidence="5" id="KW-1185">Reference proteome</keyword>
<feature type="compositionally biased region" description="Basic residues" evidence="2">
    <location>
        <begin position="152"/>
        <end position="161"/>
    </location>
</feature>
<feature type="compositionally biased region" description="Basic residues" evidence="2">
    <location>
        <begin position="290"/>
        <end position="304"/>
    </location>
</feature>
<dbReference type="EMBL" id="CAWYQH010000024">
    <property type="protein sequence ID" value="CAK8675817.1"/>
    <property type="molecule type" value="Genomic_DNA"/>
</dbReference>
<sequence>MNTVKMVYVIILMLQIKTACYARKLPKQVLDNISGGRSDASSMSTRRMYEIYSKVTGNFVQILGKKINANGKSRNKYTRIEVSSLSFGGKITIRGVESGRYICFSKRGKLIGKARHINQRCHFEEKIGSDYFVGYTNVKRPEWVIAFSGNGRPRRGKRRSKRRDEKKFLTYPLDSTPASTTSPSGVGEEVWIGFGEKIRLEIMKERTNRQQLGVTRHTVMSDGPYTPLSIVPPQKQKPTTILSPERRKVVENKLSRAQLIKDRQVVEPRYPPTVSALASHWPGVDDEKIPKKRKKNHRKQRKIKPKAETPTSVVEADFGIEPTRKNKKSRKRKSHRKNTTTIETLHEIPHTVPEPPTVPSALQLTITKPMKRTRKTSKMSRSRKSGSRKPSRHKNKRKRVT</sequence>
<name>A0ABP0FC52_CLALP</name>
<evidence type="ECO:0000313" key="4">
    <source>
        <dbReference type="EMBL" id="CAK8675817.1"/>
    </source>
</evidence>
<dbReference type="SUPFAM" id="SSF50353">
    <property type="entry name" value="Cytokine"/>
    <property type="match status" value="1"/>
</dbReference>
<feature type="signal peptide" evidence="3">
    <location>
        <begin position="1"/>
        <end position="22"/>
    </location>
</feature>
<dbReference type="Gene3D" id="2.80.10.50">
    <property type="match status" value="1"/>
</dbReference>
<dbReference type="InterPro" id="IPR008996">
    <property type="entry name" value="IL1/FGF"/>
</dbReference>
<evidence type="ECO:0000256" key="1">
    <source>
        <dbReference type="ARBA" id="ARBA00007936"/>
    </source>
</evidence>
<dbReference type="SMART" id="SM00442">
    <property type="entry name" value="FGF"/>
    <property type="match status" value="1"/>
</dbReference>
<accession>A0ABP0FC52</accession>
<feature type="compositionally biased region" description="Basic residues" evidence="2">
    <location>
        <begin position="325"/>
        <end position="338"/>
    </location>
</feature>
<protein>
    <submittedName>
        <fullName evidence="4">Uncharacterized protein</fullName>
    </submittedName>
</protein>
<keyword evidence="3" id="KW-0732">Signal</keyword>
<dbReference type="Proteomes" id="UP001642483">
    <property type="component" value="Unassembled WGS sequence"/>
</dbReference>
<dbReference type="CDD" id="cd23307">
    <property type="entry name" value="beta-trefoil_FGF8-like"/>
    <property type="match status" value="1"/>
</dbReference>
<dbReference type="PANTHER" id="PTHR11486">
    <property type="entry name" value="FIBROBLAST GROWTH FACTOR"/>
    <property type="match status" value="1"/>
</dbReference>
<feature type="chain" id="PRO_5045397971" evidence="3">
    <location>
        <begin position="23"/>
        <end position="401"/>
    </location>
</feature>
<proteinExistence type="inferred from homology"/>
<gene>
    <name evidence="4" type="ORF">CVLEPA_LOCUS5352</name>
</gene>
<comment type="similarity">
    <text evidence="1">Belongs to the heparin-binding growth factors family.</text>
</comment>
<dbReference type="Pfam" id="PF00167">
    <property type="entry name" value="FGF"/>
    <property type="match status" value="1"/>
</dbReference>
<evidence type="ECO:0000256" key="2">
    <source>
        <dbReference type="SAM" id="MobiDB-lite"/>
    </source>
</evidence>
<organism evidence="4 5">
    <name type="scientific">Clavelina lepadiformis</name>
    <name type="common">Light-bulb sea squirt</name>
    <name type="synonym">Ascidia lepadiformis</name>
    <dbReference type="NCBI Taxonomy" id="159417"/>
    <lineage>
        <taxon>Eukaryota</taxon>
        <taxon>Metazoa</taxon>
        <taxon>Chordata</taxon>
        <taxon>Tunicata</taxon>
        <taxon>Ascidiacea</taxon>
        <taxon>Aplousobranchia</taxon>
        <taxon>Clavelinidae</taxon>
        <taxon>Clavelina</taxon>
    </lineage>
</organism>
<feature type="compositionally biased region" description="Basic residues" evidence="2">
    <location>
        <begin position="369"/>
        <end position="401"/>
    </location>
</feature>
<feature type="region of interest" description="Disordered" evidence="2">
    <location>
        <begin position="280"/>
        <end position="401"/>
    </location>
</feature>
<feature type="region of interest" description="Disordered" evidence="2">
    <location>
        <begin position="219"/>
        <end position="238"/>
    </location>
</feature>
<feature type="region of interest" description="Disordered" evidence="2">
    <location>
        <begin position="149"/>
        <end position="185"/>
    </location>
</feature>
<reference evidence="4 5" key="1">
    <citation type="submission" date="2024-02" db="EMBL/GenBank/DDBJ databases">
        <authorList>
            <person name="Daric V."/>
            <person name="Darras S."/>
        </authorList>
    </citation>
    <scope>NUCLEOTIDE SEQUENCE [LARGE SCALE GENOMIC DNA]</scope>
</reference>